<feature type="compositionally biased region" description="Basic and acidic residues" evidence="1">
    <location>
        <begin position="78"/>
        <end position="114"/>
    </location>
</feature>
<dbReference type="AlphaFoldDB" id="A0AAW2F7F2"/>
<protein>
    <submittedName>
        <fullName evidence="2">Uncharacterized protein</fullName>
    </submittedName>
</protein>
<name>A0AAW2F7F2_9HYME</name>
<evidence type="ECO:0000313" key="3">
    <source>
        <dbReference type="Proteomes" id="UP001430953"/>
    </source>
</evidence>
<evidence type="ECO:0000256" key="1">
    <source>
        <dbReference type="SAM" id="MobiDB-lite"/>
    </source>
</evidence>
<proteinExistence type="predicted"/>
<dbReference type="EMBL" id="JADYXP020000014">
    <property type="protein sequence ID" value="KAL0110107.1"/>
    <property type="molecule type" value="Genomic_DNA"/>
</dbReference>
<reference evidence="2 3" key="1">
    <citation type="submission" date="2023-03" db="EMBL/GenBank/DDBJ databases">
        <title>High recombination rates correlate with genetic variation in Cardiocondyla obscurior ants.</title>
        <authorList>
            <person name="Errbii M."/>
        </authorList>
    </citation>
    <scope>NUCLEOTIDE SEQUENCE [LARGE SCALE GENOMIC DNA]</scope>
    <source>
        <strain evidence="2">Alpha-2009</strain>
        <tissue evidence="2">Whole body</tissue>
    </source>
</reference>
<sequence length="151" mass="17196">MLIAVALPAAPSDWKWPSSANGHATTGRTFVQHERVYATSGTPIYPSDQLFFFFFSSPPKAVAPRYDESRARQNRRTPRPEEDRLAEGVRKTKKEKKERQRGREKEREREERDGGAVPLSLPASRRNVSSALSSWSSRERGAEMRTYATTK</sequence>
<gene>
    <name evidence="2" type="ORF">PUN28_013627</name>
</gene>
<feature type="region of interest" description="Disordered" evidence="1">
    <location>
        <begin position="62"/>
        <end position="151"/>
    </location>
</feature>
<feature type="compositionally biased region" description="Low complexity" evidence="1">
    <location>
        <begin position="124"/>
        <end position="136"/>
    </location>
</feature>
<organism evidence="2 3">
    <name type="scientific">Cardiocondyla obscurior</name>
    <dbReference type="NCBI Taxonomy" id="286306"/>
    <lineage>
        <taxon>Eukaryota</taxon>
        <taxon>Metazoa</taxon>
        <taxon>Ecdysozoa</taxon>
        <taxon>Arthropoda</taxon>
        <taxon>Hexapoda</taxon>
        <taxon>Insecta</taxon>
        <taxon>Pterygota</taxon>
        <taxon>Neoptera</taxon>
        <taxon>Endopterygota</taxon>
        <taxon>Hymenoptera</taxon>
        <taxon>Apocrita</taxon>
        <taxon>Aculeata</taxon>
        <taxon>Formicoidea</taxon>
        <taxon>Formicidae</taxon>
        <taxon>Myrmicinae</taxon>
        <taxon>Cardiocondyla</taxon>
    </lineage>
</organism>
<comment type="caution">
    <text evidence="2">The sequence shown here is derived from an EMBL/GenBank/DDBJ whole genome shotgun (WGS) entry which is preliminary data.</text>
</comment>
<dbReference type="Proteomes" id="UP001430953">
    <property type="component" value="Unassembled WGS sequence"/>
</dbReference>
<accession>A0AAW2F7F2</accession>
<evidence type="ECO:0000313" key="2">
    <source>
        <dbReference type="EMBL" id="KAL0110107.1"/>
    </source>
</evidence>
<keyword evidence="3" id="KW-1185">Reference proteome</keyword>